<dbReference type="GO" id="GO:0015485">
    <property type="term" value="F:cholesterol binding"/>
    <property type="evidence" value="ECO:0007669"/>
    <property type="project" value="InterPro"/>
</dbReference>
<accession>A0A1H2C823</accession>
<protein>
    <recommendedName>
        <fullName evidence="4">Thiol-activated cytolysin</fullName>
    </recommendedName>
</protein>
<sequence length="633" mass="68893">MNLKTKHDRFHISHRPQFYYLMIPLLVCTFCANAQVKRPAAKPVITTVPASTQTTAPAITKKPVEKTTPVLYGNVQHLTVKPLGLGDPAYEGTSKHAKRKASHDNGFDDTAKMHINGITIKLVKNPKFGGNAPTTYKAHTKKGSEHKEKSTDKKGGEWDCASSTVSLTANSPNFLSADAASMAGLIYPGAFYKFDDFFSGNPKPFIGAQHVLGLMIDNSNLKPNDNPFVNISNPNYEKVYTAVDKLQNELKGPAGTFSFNSTSYETSDATAAALQISGGGSYAGVTVSASYATSSESNTVNVTIDATKILYTIRVVPPDSGYFIDPNVENTKNLMVMGRVSYGVRVLANFTYTMNSSKDAETFKASYSGFGTSANVDLNAVSSDKNVSSTINCYVVGGPGKTTLQFNRKDLEKEIQNVFRNVTWQTAQPISYSFYDMADDVLGSYSNTDDFHERNCVPNDNAAILQSAYITYTTSQLPGENKDDDTHYHVIVYSGNAGSNNGYNGYDNNPPQTVNNGEPFLLAYKTGPLNITFNGGVSHQDPLTFNNYLTNFLGLKGNPTMDFFVKNGGLVHFHIYPNGHDTWGISTVVLTLNFAGGLTQKITWGGKGPDVLVLTQDSTEGTLYFDGTFKPRQ</sequence>
<dbReference type="InterPro" id="IPR036363">
    <property type="entry name" value="Thiol_cytolysin_ab_sf"/>
</dbReference>
<evidence type="ECO:0008006" key="4">
    <source>
        <dbReference type="Google" id="ProtNLM"/>
    </source>
</evidence>
<dbReference type="AlphaFoldDB" id="A0A1H2C823"/>
<dbReference type="Gene3D" id="3.30.1040.20">
    <property type="match status" value="1"/>
</dbReference>
<feature type="region of interest" description="Disordered" evidence="1">
    <location>
        <begin position="131"/>
        <end position="157"/>
    </location>
</feature>
<evidence type="ECO:0000256" key="1">
    <source>
        <dbReference type="SAM" id="MobiDB-lite"/>
    </source>
</evidence>
<dbReference type="Pfam" id="PF01289">
    <property type="entry name" value="Thiol_cytolysin"/>
    <property type="match status" value="1"/>
</dbReference>
<dbReference type="EMBL" id="LT629740">
    <property type="protein sequence ID" value="SDT66583.1"/>
    <property type="molecule type" value="Genomic_DNA"/>
</dbReference>
<dbReference type="Proteomes" id="UP000199679">
    <property type="component" value="Chromosome I"/>
</dbReference>
<gene>
    <name evidence="2" type="ORF">SAMN05216490_4715</name>
</gene>
<dbReference type="InterPro" id="IPR036359">
    <property type="entry name" value="Thiol_cytolysin_sf"/>
</dbReference>
<dbReference type="SUPFAM" id="SSF56978">
    <property type="entry name" value="Perfringolysin"/>
    <property type="match status" value="1"/>
</dbReference>
<organism evidence="2 3">
    <name type="scientific">Mucilaginibacter mallensis</name>
    <dbReference type="NCBI Taxonomy" id="652787"/>
    <lineage>
        <taxon>Bacteria</taxon>
        <taxon>Pseudomonadati</taxon>
        <taxon>Bacteroidota</taxon>
        <taxon>Sphingobacteriia</taxon>
        <taxon>Sphingobacteriales</taxon>
        <taxon>Sphingobacteriaceae</taxon>
        <taxon>Mucilaginibacter</taxon>
    </lineage>
</organism>
<dbReference type="Gene3D" id="3.40.30.40">
    <property type="entry name" value="Perfringolysin"/>
    <property type="match status" value="1"/>
</dbReference>
<keyword evidence="3" id="KW-1185">Reference proteome</keyword>
<feature type="compositionally biased region" description="Basic and acidic residues" evidence="1">
    <location>
        <begin position="142"/>
        <end position="157"/>
    </location>
</feature>
<evidence type="ECO:0000313" key="2">
    <source>
        <dbReference type="EMBL" id="SDT66583.1"/>
    </source>
</evidence>
<dbReference type="Gene3D" id="3.90.840.10">
    <property type="entry name" value="Thiol-activated cytolysin superfamily/Thiol-activated cytolysin, alpha-beta domain"/>
    <property type="match status" value="1"/>
</dbReference>
<dbReference type="STRING" id="652787.SAMN05216490_4715"/>
<reference evidence="2 3" key="1">
    <citation type="submission" date="2016-10" db="EMBL/GenBank/DDBJ databases">
        <authorList>
            <person name="de Groot N.N."/>
        </authorList>
    </citation>
    <scope>NUCLEOTIDE SEQUENCE [LARGE SCALE GENOMIC DNA]</scope>
    <source>
        <strain evidence="2 3">MP1X4</strain>
    </source>
</reference>
<evidence type="ECO:0000313" key="3">
    <source>
        <dbReference type="Proteomes" id="UP000199679"/>
    </source>
</evidence>
<name>A0A1H2C823_MUCMA</name>
<dbReference type="InterPro" id="IPR001869">
    <property type="entry name" value="Thiol_cytolysin"/>
</dbReference>
<proteinExistence type="predicted"/>